<protein>
    <submittedName>
        <fullName evidence="2">S-100 EF-hand domain-containing protein</fullName>
    </submittedName>
</protein>
<gene>
    <name evidence="2" type="ORF">PsYK624_012820</name>
</gene>
<proteinExistence type="predicted"/>
<comment type="caution">
    <text evidence="2">The sequence shown here is derived from an EMBL/GenBank/DDBJ whole genome shotgun (WGS) entry which is preliminary data.</text>
</comment>
<keyword evidence="1" id="KW-0812">Transmembrane</keyword>
<keyword evidence="3" id="KW-1185">Reference proteome</keyword>
<reference evidence="2 3" key="1">
    <citation type="submission" date="2021-08" db="EMBL/GenBank/DDBJ databases">
        <title>Draft Genome Sequence of Phanerochaete sordida strain YK-624.</title>
        <authorList>
            <person name="Mori T."/>
            <person name="Dohra H."/>
            <person name="Suzuki T."/>
            <person name="Kawagishi H."/>
            <person name="Hirai H."/>
        </authorList>
    </citation>
    <scope>NUCLEOTIDE SEQUENCE [LARGE SCALE GENOMIC DNA]</scope>
    <source>
        <strain evidence="2 3">YK-624</strain>
    </source>
</reference>
<feature type="transmembrane region" description="Helical" evidence="1">
    <location>
        <begin position="20"/>
        <end position="39"/>
    </location>
</feature>
<evidence type="ECO:0000256" key="1">
    <source>
        <dbReference type="SAM" id="Phobius"/>
    </source>
</evidence>
<dbReference type="EMBL" id="BPQB01000002">
    <property type="protein sequence ID" value="GJE85204.1"/>
    <property type="molecule type" value="Genomic_DNA"/>
</dbReference>
<organism evidence="2 3">
    <name type="scientific">Phanerochaete sordida</name>
    <dbReference type="NCBI Taxonomy" id="48140"/>
    <lineage>
        <taxon>Eukaryota</taxon>
        <taxon>Fungi</taxon>
        <taxon>Dikarya</taxon>
        <taxon>Basidiomycota</taxon>
        <taxon>Agaricomycotina</taxon>
        <taxon>Agaricomycetes</taxon>
        <taxon>Polyporales</taxon>
        <taxon>Phanerochaetaceae</taxon>
        <taxon>Phanerochaete</taxon>
    </lineage>
</organism>
<accession>A0A9P3FZY6</accession>
<dbReference type="Proteomes" id="UP000703269">
    <property type="component" value="Unassembled WGS sequence"/>
</dbReference>
<name>A0A9P3FZY6_9APHY</name>
<keyword evidence="1" id="KW-1133">Transmembrane helix</keyword>
<evidence type="ECO:0000313" key="2">
    <source>
        <dbReference type="EMBL" id="GJE85204.1"/>
    </source>
</evidence>
<dbReference type="AlphaFoldDB" id="A0A9P3FZY6"/>
<keyword evidence="1" id="KW-0472">Membrane</keyword>
<evidence type="ECO:0000313" key="3">
    <source>
        <dbReference type="Proteomes" id="UP000703269"/>
    </source>
</evidence>
<sequence>MGDEASVLADTPVLEMHSPLRSLVLVISTLCIAISFYSVQALPVAHRRDLGSALNNLIDIYHNYAVEITHHAETFHRLAQEPAVGRSADFKQQCATEVSGFLDSLQGFQSALGQLSTDNGLANNAFASPLETLFDNTVTATKDLLRDINALVDEIPTLGSVLDPMVVQIMVITDDMLDEV</sequence>